<feature type="compositionally biased region" description="Basic and acidic residues" evidence="2">
    <location>
        <begin position="470"/>
        <end position="479"/>
    </location>
</feature>
<organism evidence="4 5">
    <name type="scientific">Echria macrotheca</name>
    <dbReference type="NCBI Taxonomy" id="438768"/>
    <lineage>
        <taxon>Eukaryota</taxon>
        <taxon>Fungi</taxon>
        <taxon>Dikarya</taxon>
        <taxon>Ascomycota</taxon>
        <taxon>Pezizomycotina</taxon>
        <taxon>Sordariomycetes</taxon>
        <taxon>Sordariomycetidae</taxon>
        <taxon>Sordariales</taxon>
        <taxon>Schizotheciaceae</taxon>
        <taxon>Echria</taxon>
    </lineage>
</organism>
<evidence type="ECO:0000313" key="5">
    <source>
        <dbReference type="Proteomes" id="UP001239445"/>
    </source>
</evidence>
<feature type="domain" description="C2H2-type" evidence="3">
    <location>
        <begin position="546"/>
        <end position="574"/>
    </location>
</feature>
<dbReference type="AlphaFoldDB" id="A0AAJ0B6G6"/>
<feature type="compositionally biased region" description="Basic and acidic residues" evidence="2">
    <location>
        <begin position="331"/>
        <end position="341"/>
    </location>
</feature>
<dbReference type="InterPro" id="IPR013087">
    <property type="entry name" value="Znf_C2H2_type"/>
</dbReference>
<keyword evidence="5" id="KW-1185">Reference proteome</keyword>
<keyword evidence="1" id="KW-0862">Zinc</keyword>
<feature type="compositionally biased region" description="Low complexity" evidence="2">
    <location>
        <begin position="50"/>
        <end position="61"/>
    </location>
</feature>
<feature type="compositionally biased region" description="Acidic residues" evidence="2">
    <location>
        <begin position="495"/>
        <end position="508"/>
    </location>
</feature>
<reference evidence="4" key="1">
    <citation type="submission" date="2023-06" db="EMBL/GenBank/DDBJ databases">
        <title>Genome-scale phylogeny and comparative genomics of the fungal order Sordariales.</title>
        <authorList>
            <consortium name="Lawrence Berkeley National Laboratory"/>
            <person name="Hensen N."/>
            <person name="Bonometti L."/>
            <person name="Westerberg I."/>
            <person name="Brannstrom I.O."/>
            <person name="Guillou S."/>
            <person name="Cros-Aarteil S."/>
            <person name="Calhoun S."/>
            <person name="Haridas S."/>
            <person name="Kuo A."/>
            <person name="Mondo S."/>
            <person name="Pangilinan J."/>
            <person name="Riley R."/>
            <person name="Labutti K."/>
            <person name="Andreopoulos B."/>
            <person name="Lipzen A."/>
            <person name="Chen C."/>
            <person name="Yanf M."/>
            <person name="Daum C."/>
            <person name="Ng V."/>
            <person name="Clum A."/>
            <person name="Steindorff A."/>
            <person name="Ohm R."/>
            <person name="Martin F."/>
            <person name="Silar P."/>
            <person name="Natvig D."/>
            <person name="Lalanne C."/>
            <person name="Gautier V."/>
            <person name="Ament-Velasquez S.L."/>
            <person name="Kruys A."/>
            <person name="Hutchinson M.I."/>
            <person name="Powell A.J."/>
            <person name="Barry K."/>
            <person name="Miller A.N."/>
            <person name="Grigoriev I.V."/>
            <person name="Debuchy R."/>
            <person name="Gladieux P."/>
            <person name="Thoren M.H."/>
            <person name="Johannesson H."/>
        </authorList>
    </citation>
    <scope>NUCLEOTIDE SEQUENCE</scope>
    <source>
        <strain evidence="4">PSN4</strain>
    </source>
</reference>
<dbReference type="Gene3D" id="3.30.160.60">
    <property type="entry name" value="Classic Zinc Finger"/>
    <property type="match status" value="1"/>
</dbReference>
<feature type="compositionally biased region" description="Acidic residues" evidence="2">
    <location>
        <begin position="7"/>
        <end position="26"/>
    </location>
</feature>
<feature type="region of interest" description="Disordered" evidence="2">
    <location>
        <begin position="91"/>
        <end position="160"/>
    </location>
</feature>
<sequence>MTQKSVEEEEEDEENEENEESDEELGWWDRTTAEIASIASDELHETRPNRWTGTAAEWTAATREERRAWAGIEEERRGDLAAHLFNAFALGAAATGRRKRKRGVWEGPEEEEDEGEGEGGGDETPNHKRRKWAPDRNWTAWPLPPREVPPGGQQKWSSTNLEEEVSAVMLRFATRRFRKEQQRHKAMKKEAVDSIETPMNLSSPSHIDTDTDSESGSESSPAPETARDTNNEKEKKEEEEEDGSTTPVPATDDDLSYSLLRPVARRILDRLDATLTVLHNTRVAALGSVSEESSEAEKEGGEKEKERGRGKPGRPRNVSSSGRDLPSSKLLPREGETHGEMMVRLARRQKRRMPEHLGRTAQTEDEVWERRSRSRSRSRKPAPTDENIARMGLRDWRDVVGAAALAGFAPKVLARAAQRCATLFGEGMSLVELPEAKWDAEGAARMTTTVYTPGVVGLESDDESDDEGAAVEREMELRRAVSRQSSLRLTSFSPGDEEEEREEEEDAGGGEGSSAKKQRSASATPASAGRAGGGERTRWEYFCPHKSCRRAVTPFTRKSNLGRHLKDVHGEEKPAVSVTPELRGGGAAKKDDELPPEFNEMVGGVHRDLFLQPIKPQPGWRGKDVKMVRTRKSVGKYRSRQPAAAVVTRSRRQRLQRESSSDS</sequence>
<proteinExistence type="predicted"/>
<dbReference type="InterPro" id="IPR019622">
    <property type="entry name" value="Rrn9_dom"/>
</dbReference>
<feature type="region of interest" description="Disordered" evidence="2">
    <location>
        <begin position="178"/>
        <end position="257"/>
    </location>
</feature>
<comment type="caution">
    <text evidence="4">The sequence shown here is derived from an EMBL/GenBank/DDBJ whole genome shotgun (WGS) entry which is preliminary data.</text>
</comment>
<feature type="region of interest" description="Disordered" evidence="2">
    <location>
        <begin position="284"/>
        <end position="386"/>
    </location>
</feature>
<accession>A0AAJ0B6G6</accession>
<feature type="compositionally biased region" description="Basic residues" evidence="2">
    <location>
        <begin position="178"/>
        <end position="187"/>
    </location>
</feature>
<feature type="region of interest" description="Disordered" evidence="2">
    <location>
        <begin position="563"/>
        <end position="600"/>
    </location>
</feature>
<feature type="compositionally biased region" description="Polar residues" evidence="2">
    <location>
        <begin position="482"/>
        <end position="493"/>
    </location>
</feature>
<feature type="region of interest" description="Disordered" evidence="2">
    <location>
        <begin position="455"/>
        <end position="538"/>
    </location>
</feature>
<dbReference type="Proteomes" id="UP001239445">
    <property type="component" value="Unassembled WGS sequence"/>
</dbReference>
<feature type="compositionally biased region" description="Basic and acidic residues" evidence="2">
    <location>
        <begin position="295"/>
        <end position="309"/>
    </location>
</feature>
<keyword evidence="1" id="KW-0479">Metal-binding</keyword>
<feature type="compositionally biased region" description="Basic and acidic residues" evidence="2">
    <location>
        <begin position="225"/>
        <end position="236"/>
    </location>
</feature>
<dbReference type="GO" id="GO:0008270">
    <property type="term" value="F:zinc ion binding"/>
    <property type="evidence" value="ECO:0007669"/>
    <property type="project" value="UniProtKB-KW"/>
</dbReference>
<evidence type="ECO:0000256" key="1">
    <source>
        <dbReference type="PROSITE-ProRule" id="PRU00042"/>
    </source>
</evidence>
<feature type="compositionally biased region" description="Basic and acidic residues" evidence="2">
    <location>
        <begin position="564"/>
        <end position="574"/>
    </location>
</feature>
<name>A0AAJ0B6G6_9PEZI</name>
<feature type="region of interest" description="Disordered" evidence="2">
    <location>
        <begin position="632"/>
        <end position="663"/>
    </location>
</feature>
<keyword evidence="1" id="KW-0863">Zinc-finger</keyword>
<feature type="compositionally biased region" description="Acidic residues" evidence="2">
    <location>
        <begin position="459"/>
        <end position="469"/>
    </location>
</feature>
<evidence type="ECO:0000313" key="4">
    <source>
        <dbReference type="EMBL" id="KAK1752570.1"/>
    </source>
</evidence>
<dbReference type="Pfam" id="PF10680">
    <property type="entry name" value="RRN9"/>
    <property type="match status" value="1"/>
</dbReference>
<feature type="compositionally biased region" description="Polar residues" evidence="2">
    <location>
        <begin position="197"/>
        <end position="206"/>
    </location>
</feature>
<feature type="region of interest" description="Disordered" evidence="2">
    <location>
        <begin position="1"/>
        <end position="62"/>
    </location>
</feature>
<dbReference type="EMBL" id="MU839839">
    <property type="protein sequence ID" value="KAK1752570.1"/>
    <property type="molecule type" value="Genomic_DNA"/>
</dbReference>
<evidence type="ECO:0000259" key="3">
    <source>
        <dbReference type="PROSITE" id="PS50157"/>
    </source>
</evidence>
<feature type="compositionally biased region" description="Acidic residues" evidence="2">
    <location>
        <begin position="107"/>
        <end position="121"/>
    </location>
</feature>
<dbReference type="PROSITE" id="PS50157">
    <property type="entry name" value="ZINC_FINGER_C2H2_2"/>
    <property type="match status" value="1"/>
</dbReference>
<evidence type="ECO:0000256" key="2">
    <source>
        <dbReference type="SAM" id="MobiDB-lite"/>
    </source>
</evidence>
<gene>
    <name evidence="4" type="ORF">QBC47DRAFT_363320</name>
</gene>
<protein>
    <recommendedName>
        <fullName evidence="3">C2H2-type domain-containing protein</fullName>
    </recommendedName>
</protein>